<dbReference type="PANTHER" id="PTHR33755">
    <property type="entry name" value="TOXIN PARE1-RELATED"/>
    <property type="match status" value="1"/>
</dbReference>
<dbReference type="EMBL" id="JACIEE010000006">
    <property type="protein sequence ID" value="MBB3978082.1"/>
    <property type="molecule type" value="Genomic_DNA"/>
</dbReference>
<dbReference type="AlphaFoldDB" id="A0A7W6D8P3"/>
<evidence type="ECO:0000256" key="2">
    <source>
        <dbReference type="ARBA" id="ARBA00022649"/>
    </source>
</evidence>
<organism evidence="3 4">
    <name type="scientific">Mycoplana azooxidifex</name>
    <dbReference type="NCBI Taxonomy" id="1636188"/>
    <lineage>
        <taxon>Bacteria</taxon>
        <taxon>Pseudomonadati</taxon>
        <taxon>Pseudomonadota</taxon>
        <taxon>Alphaproteobacteria</taxon>
        <taxon>Hyphomicrobiales</taxon>
        <taxon>Rhizobiaceae</taxon>
        <taxon>Mycoplana</taxon>
    </lineage>
</organism>
<dbReference type="InterPro" id="IPR051803">
    <property type="entry name" value="TA_system_RelE-like_toxin"/>
</dbReference>
<dbReference type="PANTHER" id="PTHR33755:SF6">
    <property type="entry name" value="PLASMID STABILIZATION SYSTEM PROTEIN"/>
    <property type="match status" value="1"/>
</dbReference>
<keyword evidence="2" id="KW-1277">Toxin-antitoxin system</keyword>
<evidence type="ECO:0000313" key="3">
    <source>
        <dbReference type="EMBL" id="MBB3978082.1"/>
    </source>
</evidence>
<dbReference type="RefSeq" id="WP_183806184.1">
    <property type="nucleotide sequence ID" value="NZ_JACIEE010000006.1"/>
</dbReference>
<gene>
    <name evidence="3" type="ORF">GGQ64_003296</name>
</gene>
<accession>A0A7W6D8P3</accession>
<keyword evidence="4" id="KW-1185">Reference proteome</keyword>
<dbReference type="Pfam" id="PF05016">
    <property type="entry name" value="ParE_toxin"/>
    <property type="match status" value="1"/>
</dbReference>
<evidence type="ECO:0000313" key="4">
    <source>
        <dbReference type="Proteomes" id="UP000574761"/>
    </source>
</evidence>
<evidence type="ECO:0000256" key="1">
    <source>
        <dbReference type="ARBA" id="ARBA00006226"/>
    </source>
</evidence>
<reference evidence="3 4" key="1">
    <citation type="submission" date="2020-08" db="EMBL/GenBank/DDBJ databases">
        <title>Genomic Encyclopedia of Type Strains, Phase IV (KMG-IV): sequencing the most valuable type-strain genomes for metagenomic binning, comparative biology and taxonomic classification.</title>
        <authorList>
            <person name="Goeker M."/>
        </authorList>
    </citation>
    <scope>NUCLEOTIDE SEQUENCE [LARGE SCALE GENOMIC DNA]</scope>
    <source>
        <strain evidence="3 4">DSM 100211</strain>
    </source>
</reference>
<protein>
    <submittedName>
        <fullName evidence="3">Toxin ParE1/3/4</fullName>
    </submittedName>
</protein>
<dbReference type="Proteomes" id="UP000574761">
    <property type="component" value="Unassembled WGS sequence"/>
</dbReference>
<comment type="similarity">
    <text evidence="1">Belongs to the RelE toxin family.</text>
</comment>
<name>A0A7W6D8P3_9HYPH</name>
<dbReference type="Gene3D" id="3.30.2310.20">
    <property type="entry name" value="RelE-like"/>
    <property type="match status" value="1"/>
</dbReference>
<comment type="caution">
    <text evidence="3">The sequence shown here is derived from an EMBL/GenBank/DDBJ whole genome shotgun (WGS) entry which is preliminary data.</text>
</comment>
<sequence length="92" mass="10488">MNLSFSPRALADLTAIRRFIAKDDAIVADRVIARILQSIAMLKHFPILGRDGRVPETRELPIVRLPYFAVYHFPAATEIEVIAIVHERRKLP</sequence>
<dbReference type="InterPro" id="IPR007712">
    <property type="entry name" value="RelE/ParE_toxin"/>
</dbReference>
<dbReference type="InterPro" id="IPR035093">
    <property type="entry name" value="RelE/ParE_toxin_dom_sf"/>
</dbReference>
<proteinExistence type="inferred from homology"/>